<evidence type="ECO:0000256" key="5">
    <source>
        <dbReference type="ARBA" id="ARBA00022679"/>
    </source>
</evidence>
<dbReference type="FunFam" id="2.170.120.12:FF:000001">
    <property type="entry name" value="DNA-directed RNA polymerase subunit alpha"/>
    <property type="match status" value="1"/>
</dbReference>
<feature type="domain" description="DNA-directed RNA polymerase RpoA/D/Rpb3-type" evidence="12">
    <location>
        <begin position="26"/>
        <end position="236"/>
    </location>
</feature>
<sequence length="328" mass="36315">MTDNFDIIKDFLTPKEIIVEEVNPNHSKIILEPLERGFGHTLGNALRRIILSSIPGSCVVEAKIDGVLHEFSTIDGVAEDVINILLNLKGIAVRMMDVEEVELSVEKSGTGKLTAGDFELPAGVEIINSDHQIATLADNGSIKMSIKVKKGRGYDPVIISATEEEESKEVGLLRLDASYSPIEKVAYQVENTRVENRTDLDKLILDVHTNGTIDPEEILRLAATILQRQLIAFAELGFETEEEEEEEVPPVDPIMLRPVDELELTVRSANCLKVEKIYYIGDLVTRKESDLLKTPNLGRKSLNEIKDVLAARGLSLGLDLDNWPPSNI</sequence>
<comment type="caution">
    <text evidence="13">The sequence shown here is derived from an EMBL/GenBank/DDBJ whole genome shotgun (WGS) entry which is preliminary data.</text>
</comment>
<dbReference type="EMBL" id="JADHQC010000011">
    <property type="protein sequence ID" value="MBL6811779.1"/>
    <property type="molecule type" value="Genomic_DNA"/>
</dbReference>
<evidence type="ECO:0000313" key="14">
    <source>
        <dbReference type="Proteomes" id="UP000744438"/>
    </source>
</evidence>
<dbReference type="GO" id="GO:0003677">
    <property type="term" value="F:DNA binding"/>
    <property type="evidence" value="ECO:0007669"/>
    <property type="project" value="UniProtKB-UniRule"/>
</dbReference>
<protein>
    <recommendedName>
        <fullName evidence="3 11">DNA-directed RNA polymerase subunit alpha</fullName>
        <shortName evidence="11">RNAP subunit alpha</shortName>
        <ecNumber evidence="2 11">2.7.7.6</ecNumber>
    </recommendedName>
    <alternativeName>
        <fullName evidence="9 11">RNA polymerase subunit alpha</fullName>
    </alternativeName>
    <alternativeName>
        <fullName evidence="8 11">Transcriptase subunit alpha</fullName>
    </alternativeName>
</protein>
<evidence type="ECO:0000256" key="1">
    <source>
        <dbReference type="ARBA" id="ARBA00007123"/>
    </source>
</evidence>
<dbReference type="Pfam" id="PF03118">
    <property type="entry name" value="RNA_pol_A_CTD"/>
    <property type="match status" value="1"/>
</dbReference>
<accession>A0A937HWN1</accession>
<organism evidence="13 14">
    <name type="scientific">SAR86 cluster bacterium</name>
    <dbReference type="NCBI Taxonomy" id="2030880"/>
    <lineage>
        <taxon>Bacteria</taxon>
        <taxon>Pseudomonadati</taxon>
        <taxon>Pseudomonadota</taxon>
        <taxon>Gammaproteobacteria</taxon>
        <taxon>SAR86 cluster</taxon>
    </lineage>
</organism>
<dbReference type="GO" id="GO:0006351">
    <property type="term" value="P:DNA-templated transcription"/>
    <property type="evidence" value="ECO:0007669"/>
    <property type="project" value="UniProtKB-UniRule"/>
</dbReference>
<evidence type="ECO:0000256" key="11">
    <source>
        <dbReference type="HAMAP-Rule" id="MF_00059"/>
    </source>
</evidence>
<feature type="region of interest" description="Alpha N-terminal domain (alpha-NTD)" evidence="11">
    <location>
        <begin position="1"/>
        <end position="239"/>
    </location>
</feature>
<comment type="domain">
    <text evidence="11">The N-terminal domain is essential for RNAP assembly and basal transcription, whereas the C-terminal domain is involved in interaction with transcriptional regulators and with upstream promoter elements.</text>
</comment>
<dbReference type="InterPro" id="IPR011773">
    <property type="entry name" value="DNA-dir_RpoA"/>
</dbReference>
<dbReference type="SUPFAM" id="SSF55257">
    <property type="entry name" value="RBP11-like subunits of RNA polymerase"/>
    <property type="match status" value="1"/>
</dbReference>
<dbReference type="Gene3D" id="1.10.150.20">
    <property type="entry name" value="5' to 3' exonuclease, C-terminal subdomain"/>
    <property type="match status" value="1"/>
</dbReference>
<dbReference type="Gene3D" id="2.170.120.12">
    <property type="entry name" value="DNA-directed RNA polymerase, insert domain"/>
    <property type="match status" value="1"/>
</dbReference>
<keyword evidence="7 11" id="KW-0804">Transcription</keyword>
<evidence type="ECO:0000313" key="13">
    <source>
        <dbReference type="EMBL" id="MBL6811779.1"/>
    </source>
</evidence>
<dbReference type="AlphaFoldDB" id="A0A937HWN1"/>
<reference evidence="13" key="1">
    <citation type="submission" date="2020-10" db="EMBL/GenBank/DDBJ databases">
        <title>Microbiome of the Black Sea water column analyzed by genome centric metagenomics.</title>
        <authorList>
            <person name="Cabello-Yeves P.J."/>
            <person name="Callieri C."/>
            <person name="Picazo A."/>
            <person name="Mehrshad M."/>
            <person name="Haro-Moreno J.M."/>
            <person name="Roda-Garcia J."/>
            <person name="Dzembekova N."/>
            <person name="Slabakova V."/>
            <person name="Slabakova N."/>
            <person name="Moncheva S."/>
            <person name="Rodriguez-Valera F."/>
        </authorList>
    </citation>
    <scope>NUCLEOTIDE SEQUENCE</scope>
    <source>
        <strain evidence="13">BS307-5m-G49</strain>
    </source>
</reference>
<dbReference type="InterPro" id="IPR011260">
    <property type="entry name" value="RNAP_asu_C"/>
</dbReference>
<dbReference type="Gene3D" id="3.30.1360.10">
    <property type="entry name" value="RNA polymerase, RBP11-like subunit"/>
    <property type="match status" value="1"/>
</dbReference>
<keyword evidence="6 11" id="KW-0548">Nucleotidyltransferase</keyword>
<proteinExistence type="inferred from homology"/>
<comment type="catalytic activity">
    <reaction evidence="10 11">
        <text>RNA(n) + a ribonucleoside 5'-triphosphate = RNA(n+1) + diphosphate</text>
        <dbReference type="Rhea" id="RHEA:21248"/>
        <dbReference type="Rhea" id="RHEA-COMP:14527"/>
        <dbReference type="Rhea" id="RHEA-COMP:17342"/>
        <dbReference type="ChEBI" id="CHEBI:33019"/>
        <dbReference type="ChEBI" id="CHEBI:61557"/>
        <dbReference type="ChEBI" id="CHEBI:140395"/>
        <dbReference type="EC" id="2.7.7.6"/>
    </reaction>
</comment>
<dbReference type="InterPro" id="IPR011262">
    <property type="entry name" value="DNA-dir_RNA_pol_insert"/>
</dbReference>
<dbReference type="SUPFAM" id="SSF47789">
    <property type="entry name" value="C-terminal domain of RNA polymerase alpha subunit"/>
    <property type="match status" value="1"/>
</dbReference>
<dbReference type="FunFam" id="1.10.150.20:FF:000001">
    <property type="entry name" value="DNA-directed RNA polymerase subunit alpha"/>
    <property type="match status" value="1"/>
</dbReference>
<dbReference type="SMART" id="SM00662">
    <property type="entry name" value="RPOLD"/>
    <property type="match status" value="1"/>
</dbReference>
<dbReference type="GO" id="GO:0046983">
    <property type="term" value="F:protein dimerization activity"/>
    <property type="evidence" value="ECO:0007669"/>
    <property type="project" value="InterPro"/>
</dbReference>
<dbReference type="SUPFAM" id="SSF56553">
    <property type="entry name" value="Insert subdomain of RNA polymerase alpha subunit"/>
    <property type="match status" value="1"/>
</dbReference>
<dbReference type="Pfam" id="PF01000">
    <property type="entry name" value="RNA_pol_A_bac"/>
    <property type="match status" value="1"/>
</dbReference>
<dbReference type="CDD" id="cd06928">
    <property type="entry name" value="RNAP_alpha_NTD"/>
    <property type="match status" value="1"/>
</dbReference>
<comment type="function">
    <text evidence="11">DNA-dependent RNA polymerase catalyzes the transcription of DNA into RNA using the four ribonucleoside triphosphates as substrates.</text>
</comment>
<evidence type="ECO:0000259" key="12">
    <source>
        <dbReference type="SMART" id="SM00662"/>
    </source>
</evidence>
<evidence type="ECO:0000256" key="8">
    <source>
        <dbReference type="ARBA" id="ARBA00032524"/>
    </source>
</evidence>
<dbReference type="GO" id="GO:0003899">
    <property type="term" value="F:DNA-directed RNA polymerase activity"/>
    <property type="evidence" value="ECO:0007669"/>
    <property type="project" value="UniProtKB-UniRule"/>
</dbReference>
<dbReference type="GO" id="GO:0005737">
    <property type="term" value="C:cytoplasm"/>
    <property type="evidence" value="ECO:0007669"/>
    <property type="project" value="UniProtKB-ARBA"/>
</dbReference>
<keyword evidence="4 11" id="KW-0240">DNA-directed RNA polymerase</keyword>
<comment type="similarity">
    <text evidence="1 11">Belongs to the RNA polymerase alpha chain family.</text>
</comment>
<dbReference type="Pfam" id="PF01193">
    <property type="entry name" value="RNA_pol_L"/>
    <property type="match status" value="1"/>
</dbReference>
<dbReference type="NCBIfam" id="TIGR02027">
    <property type="entry name" value="rpoA"/>
    <property type="match status" value="1"/>
</dbReference>
<dbReference type="Proteomes" id="UP000744438">
    <property type="component" value="Unassembled WGS sequence"/>
</dbReference>
<gene>
    <name evidence="11 13" type="primary">rpoA</name>
    <name evidence="13" type="ORF">ISQ63_02710</name>
</gene>
<name>A0A937HWN1_9GAMM</name>
<dbReference type="InterPro" id="IPR011263">
    <property type="entry name" value="DNA-dir_RNA_pol_RpoA/D/Rpb3"/>
</dbReference>
<evidence type="ECO:0000256" key="7">
    <source>
        <dbReference type="ARBA" id="ARBA00023163"/>
    </source>
</evidence>
<comment type="subunit">
    <text evidence="11">Homodimer. The RNAP catalytic core consists of 2 alpha, 1 beta, 1 beta' and 1 omega subunit. When a sigma factor is associated with the core the holoenzyme is formed, which can initiate transcription.</text>
</comment>
<keyword evidence="5 11" id="KW-0808">Transferase</keyword>
<dbReference type="InterPro" id="IPR036643">
    <property type="entry name" value="RNApol_insert_sf"/>
</dbReference>
<dbReference type="NCBIfam" id="NF003519">
    <property type="entry name" value="PRK05182.2-5"/>
    <property type="match status" value="1"/>
</dbReference>
<evidence type="ECO:0000256" key="6">
    <source>
        <dbReference type="ARBA" id="ARBA00022695"/>
    </source>
</evidence>
<dbReference type="EC" id="2.7.7.6" evidence="2 11"/>
<dbReference type="InterPro" id="IPR036603">
    <property type="entry name" value="RBP11-like"/>
</dbReference>
<feature type="region of interest" description="Alpha C-terminal domain (alpha-CTD)" evidence="11">
    <location>
        <begin position="251"/>
        <end position="328"/>
    </location>
</feature>
<evidence type="ECO:0000256" key="10">
    <source>
        <dbReference type="ARBA" id="ARBA00048552"/>
    </source>
</evidence>
<evidence type="ECO:0000256" key="3">
    <source>
        <dbReference type="ARBA" id="ARBA00015972"/>
    </source>
</evidence>
<dbReference type="NCBIfam" id="NF003513">
    <property type="entry name" value="PRK05182.1-2"/>
    <property type="match status" value="1"/>
</dbReference>
<evidence type="ECO:0000256" key="4">
    <source>
        <dbReference type="ARBA" id="ARBA00022478"/>
    </source>
</evidence>
<evidence type="ECO:0000256" key="9">
    <source>
        <dbReference type="ARBA" id="ARBA00033070"/>
    </source>
</evidence>
<dbReference type="GO" id="GO:0000428">
    <property type="term" value="C:DNA-directed RNA polymerase complex"/>
    <property type="evidence" value="ECO:0007669"/>
    <property type="project" value="UniProtKB-KW"/>
</dbReference>
<dbReference type="HAMAP" id="MF_00059">
    <property type="entry name" value="RNApol_bact_RpoA"/>
    <property type="match status" value="1"/>
</dbReference>
<evidence type="ECO:0000256" key="2">
    <source>
        <dbReference type="ARBA" id="ARBA00012418"/>
    </source>
</evidence>